<evidence type="ECO:0000313" key="9">
    <source>
        <dbReference type="EMBL" id="CAG8237670.1"/>
    </source>
</evidence>
<dbReference type="GO" id="GO:0005509">
    <property type="term" value="F:calcium ion binding"/>
    <property type="evidence" value="ECO:0007669"/>
    <property type="project" value="InterPro"/>
</dbReference>
<keyword evidence="3" id="KW-0479">Metal-binding</keyword>
<feature type="domain" description="Glycosyl hydrolase family 13 catalytic" evidence="8">
    <location>
        <begin position="53"/>
        <end position="458"/>
    </location>
</feature>
<protein>
    <recommendedName>
        <fullName evidence="8">Glycosyl hydrolase family 13 catalytic domain-containing protein</fullName>
    </recommendedName>
</protein>
<dbReference type="CDD" id="cd11318">
    <property type="entry name" value="AmyAc_bac_fung_AmyA"/>
    <property type="match status" value="1"/>
</dbReference>
<organism evidence="9 10">
    <name type="scientific">Penicillium salamii</name>
    <dbReference type="NCBI Taxonomy" id="1612424"/>
    <lineage>
        <taxon>Eukaryota</taxon>
        <taxon>Fungi</taxon>
        <taxon>Dikarya</taxon>
        <taxon>Ascomycota</taxon>
        <taxon>Pezizomycotina</taxon>
        <taxon>Eurotiomycetes</taxon>
        <taxon>Eurotiomycetidae</taxon>
        <taxon>Eurotiales</taxon>
        <taxon>Aspergillaceae</taxon>
        <taxon>Penicillium</taxon>
    </lineage>
</organism>
<dbReference type="Gene3D" id="3.20.20.80">
    <property type="entry name" value="Glycosidases"/>
    <property type="match status" value="1"/>
</dbReference>
<dbReference type="SMART" id="SM00642">
    <property type="entry name" value="Aamy"/>
    <property type="match status" value="1"/>
</dbReference>
<dbReference type="EMBL" id="CAJVPA010000022">
    <property type="protein sequence ID" value="CAG8237670.1"/>
    <property type="molecule type" value="Genomic_DNA"/>
</dbReference>
<dbReference type="InterPro" id="IPR017853">
    <property type="entry name" value="GH"/>
</dbReference>
<dbReference type="InterPro" id="IPR013780">
    <property type="entry name" value="Glyco_hydro_b"/>
</dbReference>
<name>A0A9W4I8R2_9EURO</name>
<evidence type="ECO:0000256" key="1">
    <source>
        <dbReference type="ARBA" id="ARBA00001913"/>
    </source>
</evidence>
<dbReference type="GO" id="GO:0004553">
    <property type="term" value="F:hydrolase activity, hydrolyzing O-glycosyl compounds"/>
    <property type="evidence" value="ECO:0007669"/>
    <property type="project" value="InterPro"/>
</dbReference>
<evidence type="ECO:0000256" key="7">
    <source>
        <dbReference type="SAM" id="MobiDB-lite"/>
    </source>
</evidence>
<dbReference type="SUPFAM" id="SSF51445">
    <property type="entry name" value="(Trans)glycosidases"/>
    <property type="match status" value="1"/>
</dbReference>
<reference evidence="9" key="1">
    <citation type="submission" date="2021-07" db="EMBL/GenBank/DDBJ databases">
        <authorList>
            <person name="Branca A.L. A."/>
        </authorList>
    </citation>
    <scope>NUCLEOTIDE SEQUENCE</scope>
</reference>
<dbReference type="SUPFAM" id="SSF51011">
    <property type="entry name" value="Glycosyl hydrolase domain"/>
    <property type="match status" value="1"/>
</dbReference>
<dbReference type="OrthoDB" id="550577at2759"/>
<evidence type="ECO:0000256" key="5">
    <source>
        <dbReference type="ARBA" id="ARBA00023277"/>
    </source>
</evidence>
<dbReference type="Proteomes" id="UP001152646">
    <property type="component" value="Unassembled WGS sequence"/>
</dbReference>
<accession>A0A9W4I8R2</accession>
<dbReference type="PANTHER" id="PTHR43447">
    <property type="entry name" value="ALPHA-AMYLASE"/>
    <property type="match status" value="1"/>
</dbReference>
<dbReference type="NCBIfam" id="NF006969">
    <property type="entry name" value="PRK09441.1-2"/>
    <property type="match status" value="1"/>
</dbReference>
<evidence type="ECO:0000256" key="3">
    <source>
        <dbReference type="ARBA" id="ARBA00022723"/>
    </source>
</evidence>
<keyword evidence="6" id="KW-0326">Glycosidase</keyword>
<comment type="cofactor">
    <cofactor evidence="1">
        <name>Ca(2+)</name>
        <dbReference type="ChEBI" id="CHEBI:29108"/>
    </cofactor>
</comment>
<dbReference type="GO" id="GO:0005975">
    <property type="term" value="P:carbohydrate metabolic process"/>
    <property type="evidence" value="ECO:0007669"/>
    <property type="project" value="InterPro"/>
</dbReference>
<sequence length="568" mass="64471">MFWFCGSRQKAQRRQQIEGVSPPNASRNRGFNHPTDKADSIEQQASWNAPDNSLIFQTFEWHVPADRSHWRRLRDALPGYKALGIDQIWIPPGCKGMDVNGNGYDIYDLYDLGEFDQKGAVPTKWGTKQELEDLMLQAEILEIRVIWDAVLNHKAGADYHEPFLAVKVDPKRRDIEVEEPVEVNGWTGFEFSGRGDQYSSMKYHWQHFSGIDWDDKSKQNAIYKIVAPNKDWAQDVSTENGNYDYLMFADLDLTHPEVRADLLQWGTWVTKALSLNGMRLDAAKHFSTEFQKAFVQHVRKTANPDFFAIGEYWTGHLPSLIGYLEKVDYNLTAYDVPLVESFSRISHAKGSDLRVILKNTLVNCRPDHAVTIVSNHDTQAGQMLEVSSPDPPQEKTQLIKPQTPVAPSFKLLAYALILLRKGGHPCVFYGDLYGIRANVENPMTPSCDGLLPILMQARKLYANGEQQDYFDQPNCIGFVRYGNARHLSGLACVISNSGSAVQRMYVGRRHAYEEWIDLLHPDMKAVVIDKKGYGGFAVKAMSASVWVESAAVNRETIIRDFDVNIYKT</sequence>
<dbReference type="InterPro" id="IPR006047">
    <property type="entry name" value="GH13_cat_dom"/>
</dbReference>
<dbReference type="NCBIfam" id="NF006968">
    <property type="entry name" value="PRK09441.1-1"/>
    <property type="match status" value="1"/>
</dbReference>
<evidence type="ECO:0000256" key="6">
    <source>
        <dbReference type="ARBA" id="ARBA00023295"/>
    </source>
</evidence>
<dbReference type="Gene3D" id="2.60.40.1180">
    <property type="entry name" value="Golgi alpha-mannosidase II"/>
    <property type="match status" value="1"/>
</dbReference>
<keyword evidence="5" id="KW-0119">Carbohydrate metabolism</keyword>
<feature type="region of interest" description="Disordered" evidence="7">
    <location>
        <begin position="5"/>
        <end position="36"/>
    </location>
</feature>
<evidence type="ECO:0000313" key="10">
    <source>
        <dbReference type="Proteomes" id="UP001152646"/>
    </source>
</evidence>
<evidence type="ECO:0000256" key="4">
    <source>
        <dbReference type="ARBA" id="ARBA00022801"/>
    </source>
</evidence>
<proteinExistence type="inferred from homology"/>
<dbReference type="Gene3D" id="2.40.30.140">
    <property type="match status" value="1"/>
</dbReference>
<evidence type="ECO:0000259" key="8">
    <source>
        <dbReference type="SMART" id="SM00642"/>
    </source>
</evidence>
<dbReference type="AlphaFoldDB" id="A0A9W4I8R2"/>
<evidence type="ECO:0000256" key="2">
    <source>
        <dbReference type="ARBA" id="ARBA00008061"/>
    </source>
</evidence>
<dbReference type="InterPro" id="IPR013776">
    <property type="entry name" value="A-amylase_thermo"/>
</dbReference>
<gene>
    <name evidence="9" type="ORF">PSALAMII_LOCUS465</name>
</gene>
<comment type="caution">
    <text evidence="9">The sequence shown here is derived from an EMBL/GenBank/DDBJ whole genome shotgun (WGS) entry which is preliminary data.</text>
</comment>
<dbReference type="Pfam" id="PF00128">
    <property type="entry name" value="Alpha-amylase"/>
    <property type="match status" value="1"/>
</dbReference>
<comment type="similarity">
    <text evidence="2">Belongs to the glycosyl hydrolase 13 family.</text>
</comment>
<keyword evidence="4" id="KW-0378">Hydrolase</keyword>
<dbReference type="PIRSF" id="PIRSF001021">
    <property type="entry name" value="Alph-amls_thrmst"/>
    <property type="match status" value="1"/>
</dbReference>